<dbReference type="PaxDb" id="214684-Q5KIV7"/>
<dbReference type="PANTHER" id="PTHR16301:SF24">
    <property type="entry name" value="RWD DOMAIN-CONTAINING PROTEIN"/>
    <property type="match status" value="1"/>
</dbReference>
<reference evidence="9 10" key="1">
    <citation type="journal article" date="2005" name="Science">
        <title>The genome of the basidiomycetous yeast and human pathogen Cryptococcus neoformans.</title>
        <authorList>
            <person name="Loftus B.J."/>
            <person name="Fung E."/>
            <person name="Roncaglia P."/>
            <person name="Rowley D."/>
            <person name="Amedeo P."/>
            <person name="Bruno D."/>
            <person name="Vamathevan J."/>
            <person name="Miranda M."/>
            <person name="Anderson I.J."/>
            <person name="Fraser J.A."/>
            <person name="Allen J.E."/>
            <person name="Bosdet I.E."/>
            <person name="Brent M.R."/>
            <person name="Chiu R."/>
            <person name="Doering T.L."/>
            <person name="Donlin M.J."/>
            <person name="D'Souza C.A."/>
            <person name="Fox D.S."/>
            <person name="Grinberg V."/>
            <person name="Fu J."/>
            <person name="Fukushima M."/>
            <person name="Haas B.J."/>
            <person name="Huang J.C."/>
            <person name="Janbon G."/>
            <person name="Jones S.J."/>
            <person name="Koo H.L."/>
            <person name="Krzywinski M.I."/>
            <person name="Kwon-Chung J.K."/>
            <person name="Lengeler K.B."/>
            <person name="Maiti R."/>
            <person name="Marra M.A."/>
            <person name="Marra R.E."/>
            <person name="Mathewson C.A."/>
            <person name="Mitchell T.G."/>
            <person name="Pertea M."/>
            <person name="Riggs F.R."/>
            <person name="Salzberg S.L."/>
            <person name="Schein J.E."/>
            <person name="Shvartsbeyn A."/>
            <person name="Shin H."/>
            <person name="Shumway M."/>
            <person name="Specht C.A."/>
            <person name="Suh B.B."/>
            <person name="Tenney A."/>
            <person name="Utterback T.R."/>
            <person name="Wickes B.L."/>
            <person name="Wortman J.R."/>
            <person name="Wye N.H."/>
            <person name="Kronstad J.W."/>
            <person name="Lodge J.K."/>
            <person name="Heitman J."/>
            <person name="Davis R.W."/>
            <person name="Fraser C.M."/>
            <person name="Hyman R.W."/>
        </authorList>
    </citation>
    <scope>NUCLEOTIDE SEQUENCE [LARGE SCALE GENOMIC DNA]</scope>
    <source>
        <strain evidence="10">JEC21 / ATCC MYA-565</strain>
    </source>
</reference>
<keyword evidence="6" id="KW-0346">Stress response</keyword>
<evidence type="ECO:0000256" key="1">
    <source>
        <dbReference type="ARBA" id="ARBA00004496"/>
    </source>
</evidence>
<name>Q5KIV7_CRYD1</name>
<dbReference type="HOGENOM" id="CLU_045276_0_0_1"/>
<feature type="region of interest" description="Disordered" evidence="7">
    <location>
        <begin position="277"/>
        <end position="307"/>
    </location>
</feature>
<dbReference type="eggNOG" id="KOG3299">
    <property type="taxonomic scope" value="Eukaryota"/>
</dbReference>
<feature type="domain" description="RWD" evidence="8">
    <location>
        <begin position="105"/>
        <end position="266"/>
    </location>
</feature>
<dbReference type="KEGG" id="cne:CND01590"/>
<dbReference type="RefSeq" id="XP_570278.2">
    <property type="nucleotide sequence ID" value="XM_570278.2"/>
</dbReference>
<keyword evidence="4" id="KW-0678">Repressor</keyword>
<protein>
    <submittedName>
        <fullName evidence="9">Regulation of amino acid metabolism-related protein, putative</fullName>
    </submittedName>
</protein>
<dbReference type="PROSITE" id="PS50908">
    <property type="entry name" value="RWD"/>
    <property type="match status" value="1"/>
</dbReference>
<dbReference type="VEuPathDB" id="FungiDB:CND01590"/>
<proteinExistence type="inferred from homology"/>
<dbReference type="InterPro" id="IPR016135">
    <property type="entry name" value="UBQ-conjugating_enzyme/RWD"/>
</dbReference>
<feature type="compositionally biased region" description="Polar residues" evidence="7">
    <location>
        <begin position="281"/>
        <end position="295"/>
    </location>
</feature>
<dbReference type="PANTHER" id="PTHR16301">
    <property type="entry name" value="IMPACT-RELATED"/>
    <property type="match status" value="1"/>
</dbReference>
<dbReference type="STRING" id="214684.Q5KIV7"/>
<dbReference type="InParanoid" id="Q5KIV7"/>
<keyword evidence="3" id="KW-0963">Cytoplasm</keyword>
<evidence type="ECO:0000256" key="3">
    <source>
        <dbReference type="ARBA" id="ARBA00022490"/>
    </source>
</evidence>
<dbReference type="SUPFAM" id="SSF54211">
    <property type="entry name" value="Ribosomal protein S5 domain 2-like"/>
    <property type="match status" value="1"/>
</dbReference>
<dbReference type="OrthoDB" id="69641at2759"/>
<dbReference type="GO" id="GO:0140469">
    <property type="term" value="P:GCN2-mediated signaling"/>
    <property type="evidence" value="ECO:0000318"/>
    <property type="project" value="GO_Central"/>
</dbReference>
<sequence>MLTRRARPFLTPFLQRPPIPFLHRHIASLRPSMAQYADSLADALASLKLPSGPEHLESQRRSAPEPLRDPHGTLLKSTPLTTQFIEHLLSEENFENDPNLAAIGYELEALLSIYGDESVRLAFTSRPPSRSSQLADIPNSERRGSQQWTDAVWNAEIGFTPGERIRYEVSLPVWEEGDTLEGVDPTLMPHKAPIMRILVSLPPTYPNSSPPQLQLLGRYLGSFAIDSGLFGNITRTYISSDGAPFNPGDVCVFEGLTHVQSLARTWYSQQLASGAAREAQRNPQITVSVSNSPEASDNEDAGYSRRLSPRPMFSYTRTASDTPPTEAMLRIEAGKDHGLKVWVSEEVVDRKSVFVGRAVKVTDERDVPLVVHELLGDKRVARAAHPAIYAYRIAKDVGGTAGKVYNTDYDDDGESQAGGRLRHLLEILELENVMIIVTRWYGGHKLGADRFKHISKVARDALEIGGFLDEKKDSGKGRKGKK</sequence>
<evidence type="ECO:0000313" key="9">
    <source>
        <dbReference type="EMBL" id="AAW42971.2"/>
    </source>
</evidence>
<dbReference type="InterPro" id="IPR036956">
    <property type="entry name" value="Impact_N_sf"/>
</dbReference>
<dbReference type="AlphaFoldDB" id="Q5KIV7"/>
<feature type="compositionally biased region" description="Basic and acidic residues" evidence="7">
    <location>
        <begin position="54"/>
        <end position="71"/>
    </location>
</feature>
<accession>Q5KIV7</accession>
<keyword evidence="5" id="KW-0810">Translation regulation</keyword>
<evidence type="ECO:0000313" key="10">
    <source>
        <dbReference type="Proteomes" id="UP000002149"/>
    </source>
</evidence>
<dbReference type="InterPro" id="IPR020568">
    <property type="entry name" value="Ribosomal_Su5_D2-typ_SF"/>
</dbReference>
<dbReference type="Gene3D" id="3.30.230.30">
    <property type="entry name" value="Impact, N-terminal domain"/>
    <property type="match status" value="1"/>
</dbReference>
<dbReference type="GO" id="GO:0005737">
    <property type="term" value="C:cytoplasm"/>
    <property type="evidence" value="ECO:0000318"/>
    <property type="project" value="GO_Central"/>
</dbReference>
<dbReference type="InterPro" id="IPR001498">
    <property type="entry name" value="Impact_N"/>
</dbReference>
<evidence type="ECO:0000256" key="7">
    <source>
        <dbReference type="SAM" id="MobiDB-lite"/>
    </source>
</evidence>
<gene>
    <name evidence="9" type="ordered locus">CND01590</name>
</gene>
<dbReference type="Pfam" id="PF01205">
    <property type="entry name" value="Impact_N"/>
    <property type="match status" value="1"/>
</dbReference>
<organism evidence="9 10">
    <name type="scientific">Cryptococcus deneoformans (strain JEC21 / ATCC MYA-565)</name>
    <name type="common">Cryptococcus neoformans var. neoformans serotype D</name>
    <dbReference type="NCBI Taxonomy" id="214684"/>
    <lineage>
        <taxon>Eukaryota</taxon>
        <taxon>Fungi</taxon>
        <taxon>Dikarya</taxon>
        <taxon>Basidiomycota</taxon>
        <taxon>Agaricomycotina</taxon>
        <taxon>Tremellomycetes</taxon>
        <taxon>Tremellales</taxon>
        <taxon>Cryptococcaceae</taxon>
        <taxon>Cryptococcus</taxon>
        <taxon>Cryptococcus neoformans species complex</taxon>
    </lineage>
</organism>
<dbReference type="GeneID" id="3257464"/>
<evidence type="ECO:0000256" key="5">
    <source>
        <dbReference type="ARBA" id="ARBA00022845"/>
    </source>
</evidence>
<dbReference type="EMBL" id="AE017344">
    <property type="protein sequence ID" value="AAW42971.2"/>
    <property type="molecule type" value="Genomic_DNA"/>
</dbReference>
<comment type="subcellular location">
    <subcellularLocation>
        <location evidence="1">Cytoplasm</location>
    </subcellularLocation>
</comment>
<dbReference type="FunCoup" id="Q5KIV7">
    <property type="interactions" value="327"/>
</dbReference>
<comment type="similarity">
    <text evidence="2">Belongs to the IMPACT family.</text>
</comment>
<dbReference type="Pfam" id="PF05773">
    <property type="entry name" value="RWD"/>
    <property type="match status" value="1"/>
</dbReference>
<evidence type="ECO:0000256" key="2">
    <source>
        <dbReference type="ARBA" id="ARBA00007665"/>
    </source>
</evidence>
<dbReference type="SUPFAM" id="SSF54495">
    <property type="entry name" value="UBC-like"/>
    <property type="match status" value="1"/>
</dbReference>
<keyword evidence="10" id="KW-1185">Reference proteome</keyword>
<accession>Q55TI0</accession>
<dbReference type="InterPro" id="IPR023582">
    <property type="entry name" value="Impact"/>
</dbReference>
<dbReference type="InterPro" id="IPR006575">
    <property type="entry name" value="RWD_dom"/>
</dbReference>
<evidence type="ECO:0000256" key="6">
    <source>
        <dbReference type="ARBA" id="ARBA00023016"/>
    </source>
</evidence>
<dbReference type="Proteomes" id="UP000002149">
    <property type="component" value="Chromosome 4"/>
</dbReference>
<evidence type="ECO:0000256" key="4">
    <source>
        <dbReference type="ARBA" id="ARBA00022491"/>
    </source>
</evidence>
<feature type="region of interest" description="Disordered" evidence="7">
    <location>
        <begin position="52"/>
        <end position="73"/>
    </location>
</feature>
<dbReference type="GO" id="GO:0006446">
    <property type="term" value="P:regulation of translational initiation"/>
    <property type="evidence" value="ECO:0000318"/>
    <property type="project" value="GO_Central"/>
</dbReference>
<evidence type="ECO:0000259" key="8">
    <source>
        <dbReference type="PROSITE" id="PS50908"/>
    </source>
</evidence>